<evidence type="ECO:0000256" key="3">
    <source>
        <dbReference type="PIRSR" id="PIRSR000705-2"/>
    </source>
</evidence>
<dbReference type="RefSeq" id="WP_095136300.1">
    <property type="nucleotide sequence ID" value="NZ_NIBG01000047.1"/>
</dbReference>
<keyword evidence="6" id="KW-0808">Transferase</keyword>
<dbReference type="InterPro" id="IPR002624">
    <property type="entry name" value="DCK/DGK"/>
</dbReference>
<accession>A0A267M847</accession>
<feature type="active site" description="Proton acceptor" evidence="2">
    <location>
        <position position="81"/>
    </location>
</feature>
<dbReference type="CDD" id="cd01673">
    <property type="entry name" value="dNK"/>
    <property type="match status" value="1"/>
</dbReference>
<evidence type="ECO:0000259" key="5">
    <source>
        <dbReference type="Pfam" id="PF01712"/>
    </source>
</evidence>
<keyword evidence="6" id="KW-0418">Kinase</keyword>
<comment type="similarity">
    <text evidence="1">Belongs to the DCK/DGK family.</text>
</comment>
<evidence type="ECO:0000313" key="6">
    <source>
        <dbReference type="EMBL" id="PAB55746.1"/>
    </source>
</evidence>
<feature type="binding site" evidence="3">
    <location>
        <position position="58"/>
    </location>
    <ligand>
        <name>substrate</name>
    </ligand>
</feature>
<dbReference type="PANTHER" id="PTHR10513">
    <property type="entry name" value="DEOXYNUCLEOSIDE KINASE"/>
    <property type="match status" value="1"/>
</dbReference>
<sequence length="203" mass="24215">MKKVIVIDAIVGAGKTTLGQTLERHLGIQLYRELNNPDTEELLNKFYADKKRWAFTLQIHFLNQRFAQIKEIHRKNGGLLDRSIFGDRIFAEMLMEDGYMSEEEFHTYTTLLDNMLEHAQNPSLLVFIKCDVDTAIERIKQRNRGLEGKVERKYWERLHEKYEKWCDGYNYSPKIVLDVKNFDSFNKDNVEELLRRIEMKEYD</sequence>
<protein>
    <submittedName>
        <fullName evidence="6">Deoxyguanosine kinase</fullName>
    </submittedName>
</protein>
<feature type="binding site" evidence="3">
    <location>
        <position position="47"/>
    </location>
    <ligand>
        <name>substrate</name>
    </ligand>
</feature>
<feature type="binding site" evidence="3">
    <location>
        <position position="82"/>
    </location>
    <ligand>
        <name>substrate</name>
    </ligand>
</feature>
<dbReference type="GO" id="GO:0005524">
    <property type="term" value="F:ATP binding"/>
    <property type="evidence" value="ECO:0007669"/>
    <property type="project" value="UniProtKB-KW"/>
</dbReference>
<evidence type="ECO:0000313" key="7">
    <source>
        <dbReference type="Proteomes" id="UP000216024"/>
    </source>
</evidence>
<name>A0A267M847_9FIRM</name>
<dbReference type="SUPFAM" id="SSF52540">
    <property type="entry name" value="P-loop containing nucleoside triphosphate hydrolases"/>
    <property type="match status" value="1"/>
</dbReference>
<feature type="domain" description="Deoxynucleoside kinase" evidence="5">
    <location>
        <begin position="5"/>
        <end position="197"/>
    </location>
</feature>
<comment type="caution">
    <text evidence="6">The sequence shown here is derived from an EMBL/GenBank/DDBJ whole genome shotgun (WGS) entry which is preliminary data.</text>
</comment>
<dbReference type="Proteomes" id="UP000216024">
    <property type="component" value="Unassembled WGS sequence"/>
</dbReference>
<feature type="binding site" evidence="3">
    <location>
        <position position="87"/>
    </location>
    <ligand>
        <name>substrate</name>
    </ligand>
</feature>
<proteinExistence type="inferred from homology"/>
<dbReference type="InterPro" id="IPR027417">
    <property type="entry name" value="P-loop_NTPase"/>
</dbReference>
<dbReference type="PANTHER" id="PTHR10513:SF35">
    <property type="entry name" value="DEOXYADENOSINE KINASE"/>
    <property type="match status" value="1"/>
</dbReference>
<reference evidence="6 7" key="1">
    <citation type="submission" date="2017-06" db="EMBL/GenBank/DDBJ databases">
        <title>Draft genome sequence of anaerobic fermentative bacterium Anaeromicrobium sediminis DY2726D isolated from West Pacific Ocean sediments.</title>
        <authorList>
            <person name="Zeng X."/>
        </authorList>
    </citation>
    <scope>NUCLEOTIDE SEQUENCE [LARGE SCALE GENOMIC DNA]</scope>
    <source>
        <strain evidence="6 7">DY2726D</strain>
    </source>
</reference>
<feature type="binding site" evidence="3">
    <location>
        <position position="33"/>
    </location>
    <ligand>
        <name>substrate</name>
    </ligand>
</feature>
<keyword evidence="4" id="KW-0547">Nucleotide-binding</keyword>
<dbReference type="InterPro" id="IPR050566">
    <property type="entry name" value="Deoxyribonucleoside_kinase"/>
</dbReference>
<keyword evidence="4" id="KW-0067">ATP-binding</keyword>
<feature type="binding site" evidence="4">
    <location>
        <begin position="138"/>
        <end position="142"/>
    </location>
    <ligand>
        <name>ATP</name>
        <dbReference type="ChEBI" id="CHEBI:30616"/>
    </ligand>
</feature>
<dbReference type="GO" id="GO:0005737">
    <property type="term" value="C:cytoplasm"/>
    <property type="evidence" value="ECO:0007669"/>
    <property type="project" value="TreeGrafter"/>
</dbReference>
<organism evidence="6 7">
    <name type="scientific">Anaeromicrobium sediminis</name>
    <dbReference type="NCBI Taxonomy" id="1478221"/>
    <lineage>
        <taxon>Bacteria</taxon>
        <taxon>Bacillati</taxon>
        <taxon>Bacillota</taxon>
        <taxon>Clostridia</taxon>
        <taxon>Peptostreptococcales</taxon>
        <taxon>Thermotaleaceae</taxon>
        <taxon>Anaeromicrobium</taxon>
    </lineage>
</organism>
<dbReference type="EMBL" id="NIBG01000047">
    <property type="protein sequence ID" value="PAB55746.1"/>
    <property type="molecule type" value="Genomic_DNA"/>
</dbReference>
<dbReference type="AlphaFoldDB" id="A0A267M847"/>
<dbReference type="PIRSF" id="PIRSF000705">
    <property type="entry name" value="DNK"/>
    <property type="match status" value="1"/>
</dbReference>
<dbReference type="Gene3D" id="3.40.50.300">
    <property type="entry name" value="P-loop containing nucleotide triphosphate hydrolases"/>
    <property type="match status" value="1"/>
</dbReference>
<dbReference type="Pfam" id="PF01712">
    <property type="entry name" value="dNK"/>
    <property type="match status" value="1"/>
</dbReference>
<evidence type="ECO:0000256" key="1">
    <source>
        <dbReference type="ARBA" id="ARBA00007420"/>
    </source>
</evidence>
<dbReference type="GO" id="GO:0019136">
    <property type="term" value="F:deoxynucleoside kinase activity"/>
    <property type="evidence" value="ECO:0007669"/>
    <property type="project" value="InterPro"/>
</dbReference>
<keyword evidence="7" id="KW-1185">Reference proteome</keyword>
<evidence type="ECO:0000256" key="2">
    <source>
        <dbReference type="PIRSR" id="PIRSR000705-1"/>
    </source>
</evidence>
<gene>
    <name evidence="6" type="ORF">CCE28_21595</name>
</gene>
<dbReference type="InterPro" id="IPR031314">
    <property type="entry name" value="DNK_dom"/>
</dbReference>
<evidence type="ECO:0000256" key="4">
    <source>
        <dbReference type="PIRSR" id="PIRSR000705-3"/>
    </source>
</evidence>
<dbReference type="OrthoDB" id="9776634at2"/>
<feature type="binding site" evidence="3">
    <location>
        <position position="147"/>
    </location>
    <ligand>
        <name>substrate</name>
    </ligand>
</feature>